<keyword evidence="4 6" id="KW-1133">Transmembrane helix</keyword>
<dbReference type="EMBL" id="AFAR01000185">
    <property type="protein sequence ID" value="EGF26409.1"/>
    <property type="molecule type" value="Genomic_DNA"/>
</dbReference>
<evidence type="ECO:0000313" key="7">
    <source>
        <dbReference type="EMBL" id="EGF26409.1"/>
    </source>
</evidence>
<evidence type="ECO:0000256" key="1">
    <source>
        <dbReference type="ARBA" id="ARBA00004370"/>
    </source>
</evidence>
<dbReference type="GO" id="GO:0016020">
    <property type="term" value="C:membrane"/>
    <property type="evidence" value="ECO:0007669"/>
    <property type="project" value="UniProtKB-SubCell"/>
</dbReference>
<name>F2AV63_RHOBT</name>
<reference evidence="7 8" key="1">
    <citation type="journal article" date="2013" name="Mar. Genomics">
        <title>Expression of sulfatases in Rhodopirellula baltica and the diversity of sulfatases in the genus Rhodopirellula.</title>
        <authorList>
            <person name="Wegner C.E."/>
            <person name="Richter-Heitmann T."/>
            <person name="Klindworth A."/>
            <person name="Klockow C."/>
            <person name="Richter M."/>
            <person name="Achstetter T."/>
            <person name="Glockner F.O."/>
            <person name="Harder J."/>
        </authorList>
    </citation>
    <scope>NUCLEOTIDE SEQUENCE [LARGE SCALE GENOMIC DNA]</scope>
    <source>
        <strain evidence="7 8">WH47</strain>
    </source>
</reference>
<evidence type="ECO:0000256" key="2">
    <source>
        <dbReference type="ARBA" id="ARBA00009530"/>
    </source>
</evidence>
<dbReference type="InterPro" id="IPR000612">
    <property type="entry name" value="PMP3"/>
</dbReference>
<sequence>MQFGVGHYFWISVILTLLGFVPGLLYSLYIMAARPPGLSRLS</sequence>
<comment type="caution">
    <text evidence="7">The sequence shown here is derived from an EMBL/GenBank/DDBJ whole genome shotgun (WGS) entry which is preliminary data.</text>
</comment>
<evidence type="ECO:0000256" key="5">
    <source>
        <dbReference type="ARBA" id="ARBA00023136"/>
    </source>
</evidence>
<dbReference type="PATRIC" id="fig|991778.3.peg.3841"/>
<evidence type="ECO:0000256" key="3">
    <source>
        <dbReference type="ARBA" id="ARBA00022692"/>
    </source>
</evidence>
<evidence type="ECO:0000256" key="6">
    <source>
        <dbReference type="SAM" id="Phobius"/>
    </source>
</evidence>
<comment type="similarity">
    <text evidence="2">Belongs to the UPF0057 (PMP3) family.</text>
</comment>
<comment type="subcellular location">
    <subcellularLocation>
        <location evidence="1">Membrane</location>
    </subcellularLocation>
</comment>
<gene>
    <name evidence="7" type="ORF">RBWH47_01716</name>
</gene>
<accession>F2AV63</accession>
<keyword evidence="5 6" id="KW-0472">Membrane</keyword>
<evidence type="ECO:0000256" key="4">
    <source>
        <dbReference type="ARBA" id="ARBA00022989"/>
    </source>
</evidence>
<dbReference type="Proteomes" id="UP000006222">
    <property type="component" value="Unassembled WGS sequence"/>
</dbReference>
<evidence type="ECO:0000313" key="8">
    <source>
        <dbReference type="Proteomes" id="UP000006222"/>
    </source>
</evidence>
<dbReference type="AlphaFoldDB" id="F2AV63"/>
<dbReference type="Pfam" id="PF01679">
    <property type="entry name" value="Pmp3"/>
    <property type="match status" value="1"/>
</dbReference>
<organism evidence="7 8">
    <name type="scientific">Rhodopirellula baltica WH47</name>
    <dbReference type="NCBI Taxonomy" id="991778"/>
    <lineage>
        <taxon>Bacteria</taxon>
        <taxon>Pseudomonadati</taxon>
        <taxon>Planctomycetota</taxon>
        <taxon>Planctomycetia</taxon>
        <taxon>Pirellulales</taxon>
        <taxon>Pirellulaceae</taxon>
        <taxon>Rhodopirellula</taxon>
    </lineage>
</organism>
<proteinExistence type="inferred from homology"/>
<protein>
    <submittedName>
        <fullName evidence="7">Uncharacterized protein</fullName>
    </submittedName>
</protein>
<feature type="transmembrane region" description="Helical" evidence="6">
    <location>
        <begin position="6"/>
        <end position="32"/>
    </location>
</feature>
<keyword evidence="3 6" id="KW-0812">Transmembrane</keyword>